<gene>
    <name evidence="1" type="ORF">ABI_07000</name>
</gene>
<dbReference type="Proteomes" id="UP000006512">
    <property type="component" value="Unassembled WGS sequence"/>
</dbReference>
<dbReference type="AlphaFoldDB" id="F4QLC1"/>
<evidence type="ECO:0000313" key="2">
    <source>
        <dbReference type="Proteomes" id="UP000006512"/>
    </source>
</evidence>
<sequence length="40" mass="4874">MDARHWPLVPQTVRWGGYSVRRRYRGKRTGWQFPSDSLLR</sequence>
<organism evidence="1 2">
    <name type="scientific">Asticcacaulis biprosthecium C19</name>
    <dbReference type="NCBI Taxonomy" id="715226"/>
    <lineage>
        <taxon>Bacteria</taxon>
        <taxon>Pseudomonadati</taxon>
        <taxon>Pseudomonadota</taxon>
        <taxon>Alphaproteobacteria</taxon>
        <taxon>Caulobacterales</taxon>
        <taxon>Caulobacteraceae</taxon>
        <taxon>Asticcacaulis</taxon>
    </lineage>
</organism>
<accession>F4QLC1</accession>
<reference evidence="2" key="1">
    <citation type="submission" date="2011-03" db="EMBL/GenBank/DDBJ databases">
        <title>Draft genome sequence of Brevundimonas diminuta.</title>
        <authorList>
            <person name="Brown P.J.B."/>
            <person name="Buechlein A."/>
            <person name="Hemmerich C."/>
            <person name="Brun Y.V."/>
        </authorList>
    </citation>
    <scope>NUCLEOTIDE SEQUENCE [LARGE SCALE GENOMIC DNA]</scope>
    <source>
        <strain evidence="2">C19</strain>
    </source>
</reference>
<dbReference type="EMBL" id="GL883077">
    <property type="protein sequence ID" value="EGF92266.1"/>
    <property type="molecule type" value="Genomic_DNA"/>
</dbReference>
<protein>
    <submittedName>
        <fullName evidence="1">Uncharacterized protein</fullName>
    </submittedName>
</protein>
<dbReference type="HOGENOM" id="CLU_3284156_0_0_5"/>
<proteinExistence type="predicted"/>
<name>F4QLC1_9CAUL</name>
<keyword evidence="2" id="KW-1185">Reference proteome</keyword>
<evidence type="ECO:0000313" key="1">
    <source>
        <dbReference type="EMBL" id="EGF92266.1"/>
    </source>
</evidence>